<name>A0ACC0FVA0_9ERIC</name>
<gene>
    <name evidence="1" type="ORF">LOK49_LG12G01798</name>
</gene>
<proteinExistence type="predicted"/>
<sequence>MYVSLHYFHTINSHQPPHSVVRDKYTHSSTFPSLSLSLSDSSQRFTMGKKKSKNQGNQVEQKSDGGKKDDGVLTVVLKVDMHCDGCATKIKKSIRDFEGVESLKGGDGNKLTVIGKVDPVKLREMVEQKTKKKVELVSPVPKKEKDNDNKDKEGGGGEKKTGDKPEKKSDDKKSKEPPVTTAVMKVDLHCQGCVQKIRKTVSKTKGYQEMSIDAQKNLVTVKGTMDMKALAESLTEKLRKPVEIVPPKKDGGEKKEKGGGDAGKGKGGEMAGGGDGGSQQEDGIQFVQYGYPNPYVNGYGLGYPVGQFHAPQMFSDENPNACSIM</sequence>
<dbReference type="EMBL" id="CM045770">
    <property type="protein sequence ID" value="KAI7992604.1"/>
    <property type="molecule type" value="Genomic_DNA"/>
</dbReference>
<organism evidence="1 2">
    <name type="scientific">Camellia lanceoleosa</name>
    <dbReference type="NCBI Taxonomy" id="1840588"/>
    <lineage>
        <taxon>Eukaryota</taxon>
        <taxon>Viridiplantae</taxon>
        <taxon>Streptophyta</taxon>
        <taxon>Embryophyta</taxon>
        <taxon>Tracheophyta</taxon>
        <taxon>Spermatophyta</taxon>
        <taxon>Magnoliopsida</taxon>
        <taxon>eudicotyledons</taxon>
        <taxon>Gunneridae</taxon>
        <taxon>Pentapetalae</taxon>
        <taxon>asterids</taxon>
        <taxon>Ericales</taxon>
        <taxon>Theaceae</taxon>
        <taxon>Camellia</taxon>
    </lineage>
</organism>
<evidence type="ECO:0000313" key="2">
    <source>
        <dbReference type="Proteomes" id="UP001060215"/>
    </source>
</evidence>
<protein>
    <submittedName>
        <fullName evidence="1">Heavy metal-associated isoprenylated plant protein 3</fullName>
    </submittedName>
</protein>
<dbReference type="Proteomes" id="UP001060215">
    <property type="component" value="Chromosome 13"/>
</dbReference>
<keyword evidence="2" id="KW-1185">Reference proteome</keyword>
<accession>A0ACC0FVA0</accession>
<evidence type="ECO:0000313" key="1">
    <source>
        <dbReference type="EMBL" id="KAI7992604.1"/>
    </source>
</evidence>
<comment type="caution">
    <text evidence="1">The sequence shown here is derived from an EMBL/GenBank/DDBJ whole genome shotgun (WGS) entry which is preliminary data.</text>
</comment>
<reference evidence="1 2" key="1">
    <citation type="journal article" date="2022" name="Plant J.">
        <title>Chromosome-level genome of Camellia lanceoleosa provides a valuable resource for understanding genome evolution and self-incompatibility.</title>
        <authorList>
            <person name="Gong W."/>
            <person name="Xiao S."/>
            <person name="Wang L."/>
            <person name="Liao Z."/>
            <person name="Chang Y."/>
            <person name="Mo W."/>
            <person name="Hu G."/>
            <person name="Li W."/>
            <person name="Zhao G."/>
            <person name="Zhu H."/>
            <person name="Hu X."/>
            <person name="Ji K."/>
            <person name="Xiang X."/>
            <person name="Song Q."/>
            <person name="Yuan D."/>
            <person name="Jin S."/>
            <person name="Zhang L."/>
        </authorList>
    </citation>
    <scope>NUCLEOTIDE SEQUENCE [LARGE SCALE GENOMIC DNA]</scope>
    <source>
        <strain evidence="1">SQ_2022a</strain>
    </source>
</reference>